<evidence type="ECO:0000256" key="17">
    <source>
        <dbReference type="SAM" id="Phobius"/>
    </source>
</evidence>
<proteinExistence type="evidence at transcript level"/>
<evidence type="ECO:0000256" key="12">
    <source>
        <dbReference type="ARBA" id="ARBA00023288"/>
    </source>
</evidence>
<keyword evidence="17" id="KW-1133">Transmembrane helix</keyword>
<feature type="transmembrane region" description="Helical" evidence="17">
    <location>
        <begin position="544"/>
        <end position="561"/>
    </location>
</feature>
<evidence type="ECO:0000256" key="10">
    <source>
        <dbReference type="ARBA" id="ARBA00023136"/>
    </source>
</evidence>
<dbReference type="GO" id="GO:0046872">
    <property type="term" value="F:metal ion binding"/>
    <property type="evidence" value="ECO:0007669"/>
    <property type="project" value="UniProtKB-KW"/>
</dbReference>
<dbReference type="PANTHER" id="PTHR11596:SF83">
    <property type="entry name" value="ALKALINE PHOSPHATASE 4"/>
    <property type="match status" value="1"/>
</dbReference>
<keyword evidence="12" id="KW-0449">Lipoprotein</keyword>
<dbReference type="SMART" id="SM00098">
    <property type="entry name" value="alkPPc"/>
    <property type="match status" value="1"/>
</dbReference>
<dbReference type="GO" id="GO:0005886">
    <property type="term" value="C:plasma membrane"/>
    <property type="evidence" value="ECO:0007669"/>
    <property type="project" value="UniProtKB-SubCell"/>
</dbReference>
<feature type="binding site" evidence="14">
    <location>
        <position position="357"/>
    </location>
    <ligand>
        <name>Mg(2+)</name>
        <dbReference type="ChEBI" id="CHEBI:18420"/>
    </ligand>
</feature>
<dbReference type="PANTHER" id="PTHR11596">
    <property type="entry name" value="ALKALINE PHOSPHATASE"/>
    <property type="match status" value="1"/>
</dbReference>
<comment type="catalytic activity">
    <reaction evidence="16">
        <text>a phosphate monoester + H2O = an alcohol + phosphate</text>
        <dbReference type="Rhea" id="RHEA:15017"/>
        <dbReference type="ChEBI" id="CHEBI:15377"/>
        <dbReference type="ChEBI" id="CHEBI:30879"/>
        <dbReference type="ChEBI" id="CHEBI:43474"/>
        <dbReference type="ChEBI" id="CHEBI:67140"/>
        <dbReference type="EC" id="3.1.3.1"/>
    </reaction>
</comment>
<keyword evidence="4" id="KW-1003">Cell membrane</keyword>
<keyword evidence="7 16" id="KW-0378">Hydrolase</keyword>
<feature type="binding site" evidence="14">
    <location>
        <position position="81"/>
    </location>
    <ligand>
        <name>Mg(2+)</name>
        <dbReference type="ChEBI" id="CHEBI:18420"/>
    </ligand>
</feature>
<keyword evidence="6 14" id="KW-0479">Metal-binding</keyword>
<dbReference type="InterPro" id="IPR017850">
    <property type="entry name" value="Alkaline_phosphatase_core_sf"/>
</dbReference>
<feature type="binding site" evidence="14">
    <location>
        <position position="487"/>
    </location>
    <ligand>
        <name>Zn(2+)</name>
        <dbReference type="ChEBI" id="CHEBI:29105"/>
        <label>2</label>
    </ligand>
</feature>
<reference evidence="18" key="1">
    <citation type="journal article" date="2014" name="Insect Biochem. Mol. Biol.">
        <title>An insight into the sialome of the frog biting fly, Corethrella appendiculata.</title>
        <authorList>
            <person name="Ribeiro J.M.C."/>
            <person name="Chagas A.C."/>
            <person name="Pham V.M."/>
            <person name="Lounibos L.P."/>
            <person name="Calvo E."/>
        </authorList>
    </citation>
    <scope>NUCLEOTIDE SEQUENCE</scope>
    <source>
        <tissue evidence="18">Salivary glands</tissue>
    </source>
</reference>
<dbReference type="SUPFAM" id="SSF53649">
    <property type="entry name" value="Alkaline phosphatase-like"/>
    <property type="match status" value="1"/>
</dbReference>
<keyword evidence="5" id="KW-0336">GPI-anchor</keyword>
<accession>U5EGW1</accession>
<feature type="binding site" evidence="14">
    <location>
        <position position="366"/>
    </location>
    <ligand>
        <name>Zn(2+)</name>
        <dbReference type="ChEBI" id="CHEBI:29105"/>
        <label>2</label>
    </ligand>
</feature>
<comment type="cofactor">
    <cofactor evidence="14">
        <name>Mg(2+)</name>
        <dbReference type="ChEBI" id="CHEBI:18420"/>
    </cofactor>
    <text evidence="14">Binds 1 Mg(2+) ion.</text>
</comment>
<dbReference type="InterPro" id="IPR018299">
    <property type="entry name" value="Alkaline_phosphatase_AS"/>
</dbReference>
<protein>
    <recommendedName>
        <fullName evidence="3 16">Alkaline phosphatase</fullName>
        <ecNumber evidence="3 16">3.1.3.1</ecNumber>
    </recommendedName>
</protein>
<dbReference type="AlphaFoldDB" id="U5EGW1"/>
<evidence type="ECO:0000256" key="5">
    <source>
        <dbReference type="ARBA" id="ARBA00022622"/>
    </source>
</evidence>
<dbReference type="GO" id="GO:0098552">
    <property type="term" value="C:side of membrane"/>
    <property type="evidence" value="ECO:0007669"/>
    <property type="project" value="UniProtKB-KW"/>
</dbReference>
<evidence type="ECO:0000256" key="16">
    <source>
        <dbReference type="RuleBase" id="RU003947"/>
    </source>
</evidence>
<dbReference type="Gene3D" id="3.40.720.10">
    <property type="entry name" value="Alkaline Phosphatase, subunit A"/>
    <property type="match status" value="1"/>
</dbReference>
<feature type="binding site" evidence="14">
    <location>
        <position position="81"/>
    </location>
    <ligand>
        <name>Zn(2+)</name>
        <dbReference type="ChEBI" id="CHEBI:29105"/>
        <label>2</label>
    </ligand>
</feature>
<evidence type="ECO:0000256" key="7">
    <source>
        <dbReference type="ARBA" id="ARBA00022801"/>
    </source>
</evidence>
<dbReference type="GO" id="GO:0004035">
    <property type="term" value="F:alkaline phosphatase activity"/>
    <property type="evidence" value="ECO:0007669"/>
    <property type="project" value="UniProtKB-EC"/>
</dbReference>
<keyword evidence="8 14" id="KW-0862">Zinc</keyword>
<dbReference type="EC" id="3.1.3.1" evidence="3 16"/>
<sequence>MKMLLSIIKNNKNVLSKINLLIIFIILICDISVVNSAVFKSPNKDDASYWRTYAENYLKKVLTRTQTSKNVAKNVIIFLGDGMGMATITAARIYKGQQRELSGEEESLEFDEFPHIGLAKTYNTNKQVPDSAGTATALFTGVKTIYRGIGVDATVTETNVNQTQLSSIIDWAQSVGKRTGLVTTTRVTHATPASLYAHSFHRDWECNALVPEHLNKTTKDIARQLVENLPGTRMNVVLGGGRDCFGASIPSQLVQESKFGGKFEKTCIRTDGLNLTQAWLNSFPNKSIEYVTNTAQLLNVDIDEIDHLLGLFSDNHMSYNKIRDRSQQGEPSLAEMVEIAIKILNNKNSSGFVLMVEGGRIDQAHHQNHAHLALEETLEFDKAVKIAKELTYSDETLIIVTADHSHSLTLNGYPTRGNDILGFANKDDTFPYETLTYANGPGFNYHRDNVSSDARYGTWLKVEELGAKRNEITYQHLATFPLGDETHGGEDVPVYSNGPGSELLAGVFEQNYVAYAVSYAACIGPVESLNDNCRTVIKSSSAKFTYSSVFIIVLSILLVNFY</sequence>
<evidence type="ECO:0000256" key="8">
    <source>
        <dbReference type="ARBA" id="ARBA00022833"/>
    </source>
</evidence>
<dbReference type="CDD" id="cd16012">
    <property type="entry name" value="ALP"/>
    <property type="match status" value="1"/>
</dbReference>
<feature type="binding site" evidence="14">
    <location>
        <position position="189"/>
    </location>
    <ligand>
        <name>Mg(2+)</name>
        <dbReference type="ChEBI" id="CHEBI:18420"/>
    </ligand>
</feature>
<dbReference type="PRINTS" id="PR00113">
    <property type="entry name" value="ALKPHPHTASE"/>
</dbReference>
<evidence type="ECO:0000256" key="11">
    <source>
        <dbReference type="ARBA" id="ARBA00023180"/>
    </source>
</evidence>
<dbReference type="InterPro" id="IPR001952">
    <property type="entry name" value="Alkaline_phosphatase"/>
</dbReference>
<keyword evidence="9 14" id="KW-0460">Magnesium</keyword>
<dbReference type="EMBL" id="GANO01003281">
    <property type="protein sequence ID" value="JAB56590.1"/>
    <property type="molecule type" value="mRNA"/>
</dbReference>
<organism evidence="18">
    <name type="scientific">Corethrella appendiculata</name>
    <dbReference type="NCBI Taxonomy" id="1370023"/>
    <lineage>
        <taxon>Eukaryota</taxon>
        <taxon>Metazoa</taxon>
        <taxon>Ecdysozoa</taxon>
        <taxon>Arthropoda</taxon>
        <taxon>Hexapoda</taxon>
        <taxon>Insecta</taxon>
        <taxon>Pterygota</taxon>
        <taxon>Neoptera</taxon>
        <taxon>Endopterygota</taxon>
        <taxon>Diptera</taxon>
        <taxon>Nematocera</taxon>
        <taxon>Culicoidea</taxon>
        <taxon>Chaoboridae</taxon>
        <taxon>Corethrella</taxon>
    </lineage>
</organism>
<feature type="binding site" evidence="14">
    <location>
        <position position="191"/>
    </location>
    <ligand>
        <name>Mg(2+)</name>
        <dbReference type="ChEBI" id="CHEBI:18420"/>
    </ligand>
</feature>
<dbReference type="Pfam" id="PF00245">
    <property type="entry name" value="Alk_phosphatase"/>
    <property type="match status" value="1"/>
</dbReference>
<feature type="active site" description="Phosphoserine intermediate" evidence="13">
    <location>
        <position position="131"/>
    </location>
</feature>
<comment type="similarity">
    <text evidence="2 15">Belongs to the alkaline phosphatase family.</text>
</comment>
<feature type="binding site" evidence="14">
    <location>
        <position position="362"/>
    </location>
    <ligand>
        <name>Zn(2+)</name>
        <dbReference type="ChEBI" id="CHEBI:29105"/>
        <label>2</label>
    </ligand>
</feature>
<evidence type="ECO:0000256" key="4">
    <source>
        <dbReference type="ARBA" id="ARBA00022475"/>
    </source>
</evidence>
<dbReference type="PROSITE" id="PS00123">
    <property type="entry name" value="ALKALINE_PHOSPHATASE"/>
    <property type="match status" value="1"/>
</dbReference>
<evidence type="ECO:0000313" key="18">
    <source>
        <dbReference type="EMBL" id="JAB56590.1"/>
    </source>
</evidence>
<evidence type="ECO:0000256" key="14">
    <source>
        <dbReference type="PIRSR" id="PIRSR601952-2"/>
    </source>
</evidence>
<dbReference type="FunFam" id="3.40.720.10:FF:000008">
    <property type="entry name" value="Alkaline phosphatase"/>
    <property type="match status" value="1"/>
</dbReference>
<feature type="binding site" evidence="14">
    <location>
        <position position="403"/>
    </location>
    <ligand>
        <name>Zn(2+)</name>
        <dbReference type="ChEBI" id="CHEBI:29105"/>
        <label>2</label>
    </ligand>
</feature>
<feature type="binding site" evidence="14">
    <location>
        <position position="404"/>
    </location>
    <ligand>
        <name>Zn(2+)</name>
        <dbReference type="ChEBI" id="CHEBI:29105"/>
        <label>2</label>
    </ligand>
</feature>
<evidence type="ECO:0000256" key="9">
    <source>
        <dbReference type="ARBA" id="ARBA00022842"/>
    </source>
</evidence>
<comment type="subcellular location">
    <subcellularLocation>
        <location evidence="1">Cell membrane</location>
        <topology evidence="1">Lipid-anchor</topology>
        <topology evidence="1">GPI-anchor</topology>
    </subcellularLocation>
</comment>
<evidence type="ECO:0000256" key="1">
    <source>
        <dbReference type="ARBA" id="ARBA00004609"/>
    </source>
</evidence>
<evidence type="ECO:0000256" key="3">
    <source>
        <dbReference type="ARBA" id="ARBA00012647"/>
    </source>
</evidence>
<evidence type="ECO:0000256" key="15">
    <source>
        <dbReference type="RuleBase" id="RU003946"/>
    </source>
</evidence>
<evidence type="ECO:0000256" key="2">
    <source>
        <dbReference type="ARBA" id="ARBA00005984"/>
    </source>
</evidence>
<keyword evidence="17" id="KW-0812">Transmembrane</keyword>
<keyword evidence="10 17" id="KW-0472">Membrane</keyword>
<name>U5EGW1_9DIPT</name>
<comment type="cofactor">
    <cofactor evidence="14">
        <name>Zn(2+)</name>
        <dbReference type="ChEBI" id="CHEBI:29105"/>
    </cofactor>
    <text evidence="14">Binds 2 Zn(2+) ions.</text>
</comment>
<evidence type="ECO:0000256" key="13">
    <source>
        <dbReference type="PIRSR" id="PIRSR601952-1"/>
    </source>
</evidence>
<evidence type="ECO:0000256" key="6">
    <source>
        <dbReference type="ARBA" id="ARBA00022723"/>
    </source>
</evidence>
<keyword evidence="11" id="KW-0325">Glycoprotein</keyword>